<dbReference type="CDD" id="cd11304">
    <property type="entry name" value="Cadherin_repeat"/>
    <property type="match status" value="5"/>
</dbReference>
<name>A0A672YM69_9TELE</name>
<dbReference type="Ensembl" id="ENSSORT00005005839.1">
    <property type="protein sequence ID" value="ENSSORP00005005597.1"/>
    <property type="gene ID" value="ENSSORG00005003391.1"/>
</dbReference>
<dbReference type="SMART" id="SM00112">
    <property type="entry name" value="CA"/>
    <property type="match status" value="6"/>
</dbReference>
<dbReference type="FunFam" id="2.60.40.60:FF:000004">
    <property type="entry name" value="Protocadherin 1 gamma 2"/>
    <property type="match status" value="1"/>
</dbReference>
<feature type="domain" description="Cadherin" evidence="15">
    <location>
        <begin position="202"/>
        <end position="309"/>
    </location>
</feature>
<dbReference type="InterPro" id="IPR002126">
    <property type="entry name" value="Cadherin-like_dom"/>
</dbReference>
<keyword evidence="6" id="KW-0677">Repeat</keyword>
<dbReference type="SUPFAM" id="SSF49313">
    <property type="entry name" value="Cadherin-like"/>
    <property type="match status" value="6"/>
</dbReference>
<keyword evidence="7 12" id="KW-0106">Calcium</keyword>
<proteinExistence type="predicted"/>
<dbReference type="PROSITE" id="PS00232">
    <property type="entry name" value="CADHERIN_1"/>
    <property type="match status" value="3"/>
</dbReference>
<dbReference type="FunFam" id="2.60.40.60:FF:000001">
    <property type="entry name" value="Protocadherin alpha 2"/>
    <property type="match status" value="1"/>
</dbReference>
<feature type="domain" description="Cadherin" evidence="15">
    <location>
        <begin position="128"/>
        <end position="205"/>
    </location>
</feature>
<dbReference type="PANTHER" id="PTHR24028">
    <property type="entry name" value="CADHERIN-87A"/>
    <property type="match status" value="1"/>
</dbReference>
<reference evidence="16" key="2">
    <citation type="submission" date="2025-08" db="UniProtKB">
        <authorList>
            <consortium name="Ensembl"/>
        </authorList>
    </citation>
    <scope>IDENTIFICATION</scope>
</reference>
<dbReference type="GO" id="GO:0009653">
    <property type="term" value="P:anatomical structure morphogenesis"/>
    <property type="evidence" value="ECO:0007669"/>
    <property type="project" value="UniProtKB-ARBA"/>
</dbReference>
<reference evidence="16" key="1">
    <citation type="submission" date="2019-06" db="EMBL/GenBank/DDBJ databases">
        <authorList>
            <consortium name="Wellcome Sanger Institute Data Sharing"/>
        </authorList>
    </citation>
    <scope>NUCLEOTIDE SEQUENCE [LARGE SCALE GENOMIC DNA]</scope>
</reference>
<dbReference type="GO" id="GO:0005509">
    <property type="term" value="F:calcium ion binding"/>
    <property type="evidence" value="ECO:0007669"/>
    <property type="project" value="UniProtKB-UniRule"/>
</dbReference>
<evidence type="ECO:0000259" key="15">
    <source>
        <dbReference type="PROSITE" id="PS50268"/>
    </source>
</evidence>
<dbReference type="GO" id="GO:0007156">
    <property type="term" value="P:homophilic cell adhesion via plasma membrane adhesion molecules"/>
    <property type="evidence" value="ECO:0007669"/>
    <property type="project" value="InterPro"/>
</dbReference>
<sequence>MRSSFGIFMVVFLLECYWEAVSGQLSYSVSEEVNTGTSVGNIAKDLNININELETRGFQIVSGSKRKYFDVNLKTGFLYVNERLDREELCAKATKCTVNVEAVINNPLKLYRLEINVVDMNDNAPFFSESLQSLNIAESTMPGAKFGFIGASDLDVGKNGVNTYKLSPNDHFSLENHKVGTSVSAQLVLQKALDREKQATIKLTVTATRIPENLPVGTTVLVLNATDPDMDLNAEIEYSLRSKGQDHVLDLFHIDPKTGAILVRGEIDYEENPAFEIHVQASDKGQPPMSADCKVLVEVVDINDNAPEITFTSLLNTVKEDTTVGTAIALVSILDKDGGENGIVQATIANETPFKLDTNYKNYYSLVLNGQLDRESYSQYNVTIVATDEGSPPLSSTNIVTVHVSDVNDNPPRFSGDIVNIYVKENSLTGTVIKTVTATDADIDQNGRVSYTFLPSNVDSLPLSTMVNINSETGDIVSLQSFNYEELKTFQFKVQATDSGVPPLSSNVTVNVFILDENDNSPTILAPYSEHGSVNSENIPYSAEAGYFVAKIRAVDADSGYNALLSYHLSEPKGNSLFRIGTSTGEIRTKRRMSDNDLKTHPLVVLVSDNGEPSLSATVSIDVVVVENTADIQTQFRHVPIKEESFSDLNLYLLIAIVSVSVIFLLSVCLHVGFLMSLFLSHSECTYFTTPHGDTVDHGI</sequence>
<dbReference type="FunFam" id="2.60.40.60:FF:000002">
    <property type="entry name" value="Protocadherin alpha 2"/>
    <property type="match status" value="1"/>
</dbReference>
<dbReference type="Pfam" id="PF00028">
    <property type="entry name" value="Cadherin"/>
    <property type="match status" value="4"/>
</dbReference>
<dbReference type="InterPro" id="IPR015919">
    <property type="entry name" value="Cadherin-like_sf"/>
</dbReference>
<feature type="domain" description="Cadherin" evidence="15">
    <location>
        <begin position="539"/>
        <end position="636"/>
    </location>
</feature>
<evidence type="ECO:0000256" key="9">
    <source>
        <dbReference type="ARBA" id="ARBA00022989"/>
    </source>
</evidence>
<evidence type="ECO:0000313" key="16">
    <source>
        <dbReference type="Ensembl" id="ENSSORP00005005597.1"/>
    </source>
</evidence>
<dbReference type="Pfam" id="PF08266">
    <property type="entry name" value="Cadherin_2"/>
    <property type="match status" value="1"/>
</dbReference>
<comment type="function">
    <text evidence="1">Potential calcium-dependent cell-adhesion protein. May be involved in the establishment and maintenance of specific neuronal connections in the brain.</text>
</comment>
<evidence type="ECO:0000256" key="3">
    <source>
        <dbReference type="ARBA" id="ARBA00022475"/>
    </source>
</evidence>
<reference evidence="16" key="3">
    <citation type="submission" date="2025-09" db="UniProtKB">
        <authorList>
            <consortium name="Ensembl"/>
        </authorList>
    </citation>
    <scope>IDENTIFICATION</scope>
</reference>
<evidence type="ECO:0000256" key="11">
    <source>
        <dbReference type="ARBA" id="ARBA00023180"/>
    </source>
</evidence>
<dbReference type="PRINTS" id="PR00205">
    <property type="entry name" value="CADHERIN"/>
</dbReference>
<evidence type="ECO:0000256" key="10">
    <source>
        <dbReference type="ARBA" id="ARBA00023136"/>
    </source>
</evidence>
<keyword evidence="4 13" id="KW-0812">Transmembrane</keyword>
<dbReference type="FunFam" id="2.60.40.60:FF:000129">
    <property type="entry name" value="protocadherin alpha-C2 isoform X1"/>
    <property type="match status" value="1"/>
</dbReference>
<feature type="transmembrane region" description="Helical" evidence="13">
    <location>
        <begin position="651"/>
        <end position="680"/>
    </location>
</feature>
<evidence type="ECO:0000256" key="4">
    <source>
        <dbReference type="ARBA" id="ARBA00022692"/>
    </source>
</evidence>
<keyword evidence="3" id="KW-1003">Cell membrane</keyword>
<evidence type="ECO:0000256" key="7">
    <source>
        <dbReference type="ARBA" id="ARBA00022837"/>
    </source>
</evidence>
<dbReference type="Gene3D" id="2.60.40.60">
    <property type="entry name" value="Cadherins"/>
    <property type="match status" value="6"/>
</dbReference>
<dbReference type="FunFam" id="2.60.40.60:FF:000006">
    <property type="entry name" value="Protocadherin alpha 2"/>
    <property type="match status" value="1"/>
</dbReference>
<evidence type="ECO:0000256" key="1">
    <source>
        <dbReference type="ARBA" id="ARBA00003436"/>
    </source>
</evidence>
<dbReference type="InterPro" id="IPR050174">
    <property type="entry name" value="Protocadherin/Cadherin-CA"/>
</dbReference>
<evidence type="ECO:0000256" key="14">
    <source>
        <dbReference type="SAM" id="SignalP"/>
    </source>
</evidence>
<feature type="domain" description="Cadherin" evidence="15">
    <location>
        <begin position="21"/>
        <end position="127"/>
    </location>
</feature>
<keyword evidence="10 13" id="KW-0472">Membrane</keyword>
<evidence type="ECO:0000313" key="17">
    <source>
        <dbReference type="Proteomes" id="UP000472271"/>
    </source>
</evidence>
<dbReference type="InterPro" id="IPR020894">
    <property type="entry name" value="Cadherin_CS"/>
</dbReference>
<dbReference type="AlphaFoldDB" id="A0A672YM69"/>
<accession>A0A672YM69</accession>
<keyword evidence="11" id="KW-0325">Glycoprotein</keyword>
<keyword evidence="9 13" id="KW-1133">Transmembrane helix</keyword>
<evidence type="ECO:0000256" key="13">
    <source>
        <dbReference type="SAM" id="Phobius"/>
    </source>
</evidence>
<dbReference type="InterPro" id="IPR013164">
    <property type="entry name" value="Cadherin_N"/>
</dbReference>
<keyword evidence="17" id="KW-1185">Reference proteome</keyword>
<comment type="subcellular location">
    <subcellularLocation>
        <location evidence="2">Cell membrane</location>
        <topology evidence="2">Single-pass type I membrane protein</topology>
    </subcellularLocation>
</comment>
<dbReference type="GO" id="GO:0005886">
    <property type="term" value="C:plasma membrane"/>
    <property type="evidence" value="ECO:0007669"/>
    <property type="project" value="UniProtKB-SubCell"/>
</dbReference>
<evidence type="ECO:0000256" key="2">
    <source>
        <dbReference type="ARBA" id="ARBA00004251"/>
    </source>
</evidence>
<feature type="domain" description="Cadherin" evidence="15">
    <location>
        <begin position="415"/>
        <end position="524"/>
    </location>
</feature>
<keyword evidence="5 14" id="KW-0732">Signal</keyword>
<feature type="chain" id="PRO_5025683637" description="Cadherin domain-containing protein" evidence="14">
    <location>
        <begin position="24"/>
        <end position="700"/>
    </location>
</feature>
<protein>
    <recommendedName>
        <fullName evidence="15">Cadherin domain-containing protein</fullName>
    </recommendedName>
</protein>
<evidence type="ECO:0000256" key="8">
    <source>
        <dbReference type="ARBA" id="ARBA00022889"/>
    </source>
</evidence>
<organism evidence="16 17">
    <name type="scientific">Sphaeramia orbicularis</name>
    <name type="common">orbiculate cardinalfish</name>
    <dbReference type="NCBI Taxonomy" id="375764"/>
    <lineage>
        <taxon>Eukaryota</taxon>
        <taxon>Metazoa</taxon>
        <taxon>Chordata</taxon>
        <taxon>Craniata</taxon>
        <taxon>Vertebrata</taxon>
        <taxon>Euteleostomi</taxon>
        <taxon>Actinopterygii</taxon>
        <taxon>Neopterygii</taxon>
        <taxon>Teleostei</taxon>
        <taxon>Neoteleostei</taxon>
        <taxon>Acanthomorphata</taxon>
        <taxon>Gobiaria</taxon>
        <taxon>Kurtiformes</taxon>
        <taxon>Apogonoidei</taxon>
        <taxon>Apogonidae</taxon>
        <taxon>Apogoninae</taxon>
        <taxon>Sphaeramia</taxon>
    </lineage>
</organism>
<dbReference type="PROSITE" id="PS50268">
    <property type="entry name" value="CADHERIN_2"/>
    <property type="match status" value="6"/>
</dbReference>
<evidence type="ECO:0000256" key="5">
    <source>
        <dbReference type="ARBA" id="ARBA00022729"/>
    </source>
</evidence>
<dbReference type="PANTHER" id="PTHR24028:SF287">
    <property type="entry name" value="CADHERIN-RELATED NEURONAL RECEPTOR VARIABLE 1-RELATED"/>
    <property type="match status" value="1"/>
</dbReference>
<keyword evidence="8" id="KW-0130">Cell adhesion</keyword>
<evidence type="ECO:0000256" key="12">
    <source>
        <dbReference type="PROSITE-ProRule" id="PRU00043"/>
    </source>
</evidence>
<dbReference type="Proteomes" id="UP000472271">
    <property type="component" value="Chromosome 10"/>
</dbReference>
<dbReference type="FunFam" id="2.60.40.60:FF:000007">
    <property type="entry name" value="Protocadherin alpha 2"/>
    <property type="match status" value="1"/>
</dbReference>
<dbReference type="InParanoid" id="A0A672YM69"/>
<feature type="signal peptide" evidence="14">
    <location>
        <begin position="1"/>
        <end position="23"/>
    </location>
</feature>
<feature type="domain" description="Cadherin" evidence="15">
    <location>
        <begin position="310"/>
        <end position="414"/>
    </location>
</feature>
<evidence type="ECO:0000256" key="6">
    <source>
        <dbReference type="ARBA" id="ARBA00022737"/>
    </source>
</evidence>